<dbReference type="EMBL" id="BK015703">
    <property type="protein sequence ID" value="DAE20954.1"/>
    <property type="molecule type" value="Genomic_DNA"/>
</dbReference>
<organism evidence="1">
    <name type="scientific">Siphoviridae sp. ctgBD49</name>
    <dbReference type="NCBI Taxonomy" id="2826420"/>
    <lineage>
        <taxon>Viruses</taxon>
        <taxon>Duplodnaviria</taxon>
        <taxon>Heunggongvirae</taxon>
        <taxon>Uroviricota</taxon>
        <taxon>Caudoviricetes</taxon>
    </lineage>
</organism>
<sequence length="58" mass="6691">MPKYSIKIMRFDKVYDSFFECDGDSEEQAVEKLKNKITDAGIEQYYVLDTAKVTDTAT</sequence>
<proteinExistence type="predicted"/>
<protein>
    <submittedName>
        <fullName evidence="1">Uncharacterized protein</fullName>
    </submittedName>
</protein>
<evidence type="ECO:0000313" key="1">
    <source>
        <dbReference type="EMBL" id="DAE20954.1"/>
    </source>
</evidence>
<reference evidence="1" key="1">
    <citation type="journal article" date="2021" name="Proc. Natl. Acad. Sci. U.S.A.">
        <title>A Catalog of Tens of Thousands of Viruses from Human Metagenomes Reveals Hidden Associations with Chronic Diseases.</title>
        <authorList>
            <person name="Tisza M.J."/>
            <person name="Buck C.B."/>
        </authorList>
    </citation>
    <scope>NUCLEOTIDE SEQUENCE</scope>
    <source>
        <strain evidence="1">CtgBD49</strain>
    </source>
</reference>
<name>A0A8S5QPL6_9CAUD</name>
<accession>A0A8S5QPL6</accession>